<protein>
    <submittedName>
        <fullName evidence="6">Helix-turn-helix domain-containing protein</fullName>
    </submittedName>
</protein>
<organism evidence="6 7">
    <name type="scientific">Pyruvatibacter mobilis</name>
    <dbReference type="NCBI Taxonomy" id="1712261"/>
    <lineage>
        <taxon>Bacteria</taxon>
        <taxon>Pseudomonadati</taxon>
        <taxon>Pseudomonadota</taxon>
        <taxon>Alphaproteobacteria</taxon>
        <taxon>Hyphomicrobiales</taxon>
        <taxon>Parvibaculaceae</taxon>
        <taxon>Pyruvatibacter</taxon>
    </lineage>
</organism>
<comment type="caution">
    <text evidence="6">The sequence shown here is derived from an EMBL/GenBank/DDBJ whole genome shotgun (WGS) entry which is preliminary data.</text>
</comment>
<keyword evidence="1" id="KW-0805">Transcription regulation</keyword>
<keyword evidence="3" id="KW-0804">Transcription</keyword>
<feature type="region of interest" description="Disordered" evidence="4">
    <location>
        <begin position="97"/>
        <end position="121"/>
    </location>
</feature>
<sequence length="227" mass="25272">MAEKWMRLERYNHASHRTEITMPRPTSWLCTRSSTDPADAPTLAENLLIAGVLIGLLEITGHDGVTLELGRRHIPAGDLASFRHDGRMTATSWRIHWSPASQDRPHIPNDPDPPSETTPRPASARLVTLLATDMSRPWRIGDAARALGRSVRSLQRDLTGEGETFSTCMRRARMTHATQMLIGGETSLAEIGFCCGYADQAHFQRDFLTATNVTPRRFGRISRGMDV</sequence>
<dbReference type="SUPFAM" id="SSF46689">
    <property type="entry name" value="Homeodomain-like"/>
    <property type="match status" value="1"/>
</dbReference>
<evidence type="ECO:0000256" key="2">
    <source>
        <dbReference type="ARBA" id="ARBA00023125"/>
    </source>
</evidence>
<dbReference type="PROSITE" id="PS00041">
    <property type="entry name" value="HTH_ARAC_FAMILY_1"/>
    <property type="match status" value="1"/>
</dbReference>
<dbReference type="Pfam" id="PF12833">
    <property type="entry name" value="HTH_18"/>
    <property type="match status" value="1"/>
</dbReference>
<feature type="domain" description="HTH araC/xylS-type" evidence="5">
    <location>
        <begin position="124"/>
        <end position="221"/>
    </location>
</feature>
<dbReference type="Gene3D" id="1.10.10.60">
    <property type="entry name" value="Homeodomain-like"/>
    <property type="match status" value="1"/>
</dbReference>
<evidence type="ECO:0000256" key="1">
    <source>
        <dbReference type="ARBA" id="ARBA00023015"/>
    </source>
</evidence>
<gene>
    <name evidence="6" type="ORF">GTQ45_02635</name>
</gene>
<keyword evidence="2" id="KW-0238">DNA-binding</keyword>
<keyword evidence="7" id="KW-1185">Reference proteome</keyword>
<dbReference type="PANTHER" id="PTHR46796:SF15">
    <property type="entry name" value="BLL1074 PROTEIN"/>
    <property type="match status" value="1"/>
</dbReference>
<evidence type="ECO:0000313" key="6">
    <source>
        <dbReference type="EMBL" id="NBG94622.1"/>
    </source>
</evidence>
<dbReference type="OrthoDB" id="9806208at2"/>
<reference evidence="6 7" key="1">
    <citation type="journal article" date="2016" name="Int. J. Syst. Evol. Microbiol.">
        <title>Pyruvatibacter mobilis gen. nov., sp. nov., a marine bacterium from the culture broth of Picochlorum sp. 122.</title>
        <authorList>
            <person name="Wang G."/>
            <person name="Tang M."/>
            <person name="Wu H."/>
            <person name="Dai S."/>
            <person name="Li T."/>
            <person name="Chen C."/>
            <person name="He H."/>
            <person name="Fan J."/>
            <person name="Xiang W."/>
            <person name="Li X."/>
        </authorList>
    </citation>
    <scope>NUCLEOTIDE SEQUENCE [LARGE SCALE GENOMIC DNA]</scope>
    <source>
        <strain evidence="6 7">GYP-11</strain>
    </source>
</reference>
<name>A0A845Q7N8_9HYPH</name>
<proteinExistence type="predicted"/>
<dbReference type="AlphaFoldDB" id="A0A845Q7N8"/>
<evidence type="ECO:0000256" key="3">
    <source>
        <dbReference type="ARBA" id="ARBA00023163"/>
    </source>
</evidence>
<dbReference type="PANTHER" id="PTHR46796">
    <property type="entry name" value="HTH-TYPE TRANSCRIPTIONAL ACTIVATOR RHAS-RELATED"/>
    <property type="match status" value="1"/>
</dbReference>
<evidence type="ECO:0000313" key="7">
    <source>
        <dbReference type="Proteomes" id="UP000470384"/>
    </source>
</evidence>
<dbReference type="InterPro" id="IPR018062">
    <property type="entry name" value="HTH_AraC-typ_CS"/>
</dbReference>
<dbReference type="InterPro" id="IPR050204">
    <property type="entry name" value="AraC_XylS_family_regulators"/>
</dbReference>
<dbReference type="GO" id="GO:0043565">
    <property type="term" value="F:sequence-specific DNA binding"/>
    <property type="evidence" value="ECO:0007669"/>
    <property type="project" value="InterPro"/>
</dbReference>
<dbReference type="Proteomes" id="UP000470384">
    <property type="component" value="Unassembled WGS sequence"/>
</dbReference>
<dbReference type="SMART" id="SM00342">
    <property type="entry name" value="HTH_ARAC"/>
    <property type="match status" value="1"/>
</dbReference>
<dbReference type="InterPro" id="IPR009057">
    <property type="entry name" value="Homeodomain-like_sf"/>
</dbReference>
<evidence type="ECO:0000259" key="5">
    <source>
        <dbReference type="PROSITE" id="PS01124"/>
    </source>
</evidence>
<evidence type="ECO:0000256" key="4">
    <source>
        <dbReference type="SAM" id="MobiDB-lite"/>
    </source>
</evidence>
<accession>A0A845Q7N8</accession>
<dbReference type="PROSITE" id="PS01124">
    <property type="entry name" value="HTH_ARAC_FAMILY_2"/>
    <property type="match status" value="1"/>
</dbReference>
<dbReference type="GO" id="GO:0003700">
    <property type="term" value="F:DNA-binding transcription factor activity"/>
    <property type="evidence" value="ECO:0007669"/>
    <property type="project" value="InterPro"/>
</dbReference>
<dbReference type="EMBL" id="WXYQ01000001">
    <property type="protein sequence ID" value="NBG94622.1"/>
    <property type="molecule type" value="Genomic_DNA"/>
</dbReference>
<dbReference type="InterPro" id="IPR018060">
    <property type="entry name" value="HTH_AraC"/>
</dbReference>